<dbReference type="EMBL" id="AP028978">
    <property type="protein sequence ID" value="BET96037.1"/>
    <property type="molecule type" value="Genomic_DNA"/>
</dbReference>
<dbReference type="SUPFAM" id="SSF55961">
    <property type="entry name" value="Bet v1-like"/>
    <property type="match status" value="1"/>
</dbReference>
<accession>A0ABM8JXK3</accession>
<proteinExistence type="predicted"/>
<name>A0ABM8JXK3_9GAMM</name>
<evidence type="ECO:0000313" key="2">
    <source>
        <dbReference type="Proteomes" id="UP001529514"/>
    </source>
</evidence>
<dbReference type="InterPro" id="IPR023393">
    <property type="entry name" value="START-like_dom_sf"/>
</dbReference>
<dbReference type="Pfam" id="PF10604">
    <property type="entry name" value="Polyketide_cyc2"/>
    <property type="match status" value="1"/>
</dbReference>
<protein>
    <recommendedName>
        <fullName evidence="3">Ribosome association toxin RatA</fullName>
    </recommendedName>
</protein>
<keyword evidence="2" id="KW-1185">Reference proteome</keyword>
<dbReference type="Proteomes" id="UP001529514">
    <property type="component" value="Chromosome"/>
</dbReference>
<sequence length="244" mass="28020">MNNMLNEKNIQRSENDVAVILFELGITNSPEEIIDSRKDIRDELGLDSQEIITLVENISSLAISNKPLKEDNVNTIGDLISYLSANRNTWLHKDVPFILQGSTIINKDIDTVFTYISNYRNWPNILNHVSKIEPENDDGCMQSFIMHIEELGTGQAYFVKSWRYINEEFRIIDFSQPIPPKGFKCHKGGWRFQPLGDGRTRLISYHGFSLLDDTNVEDAIMLIRKHIQAALTTWSRYGNGEKNV</sequence>
<dbReference type="Gene3D" id="3.30.530.20">
    <property type="match status" value="1"/>
</dbReference>
<evidence type="ECO:0000313" key="1">
    <source>
        <dbReference type="EMBL" id="BET96037.1"/>
    </source>
</evidence>
<evidence type="ECO:0008006" key="3">
    <source>
        <dbReference type="Google" id="ProtNLM"/>
    </source>
</evidence>
<reference evidence="1 2" key="1">
    <citation type="submission" date="2023-10" db="EMBL/GenBank/DDBJ databases">
        <title>Xenorhabdus taiwanensis sp. nov., a symbiotic bacterium associated with the entomopathogenic nematode Steinernema taiwanensis.</title>
        <authorList>
            <person name="Tseng C.T."/>
            <person name="Shu H.Y."/>
            <person name="Chen M.H."/>
            <person name="Fang Y.J."/>
            <person name="Wu T.L."/>
            <person name="Lin Y.C."/>
            <person name="Huang C.J."/>
        </authorList>
    </citation>
    <scope>NUCLEOTIDE SEQUENCE [LARGE SCALE GENOMIC DNA]</scope>
    <source>
        <strain evidence="1 2">TCT-1</strain>
    </source>
</reference>
<organism evidence="1 2">
    <name type="scientific">Xenorhabdus taiwanensis</name>
    <dbReference type="NCBI Taxonomy" id="3085177"/>
    <lineage>
        <taxon>Bacteria</taxon>
        <taxon>Pseudomonadati</taxon>
        <taxon>Pseudomonadota</taxon>
        <taxon>Gammaproteobacteria</taxon>
        <taxon>Enterobacterales</taxon>
        <taxon>Morganellaceae</taxon>
        <taxon>Xenorhabdus</taxon>
    </lineage>
</organism>
<gene>
    <name evidence="1" type="ORF">TCT1_09580</name>
</gene>
<dbReference type="InterPro" id="IPR019587">
    <property type="entry name" value="Polyketide_cyclase/dehydratase"/>
</dbReference>